<sequence length="102" mass="10729">MSRSQIQHAEVEQRLREALGARADSVESPHLRPAALPTRSRRSFLPPRRAVIVLFGLVAAAACALLAVTDSDSDSPVRPADIPSHSVSPSTSQAPASPVATP</sequence>
<evidence type="ECO:0000256" key="2">
    <source>
        <dbReference type="SAM" id="Phobius"/>
    </source>
</evidence>
<feature type="compositionally biased region" description="Polar residues" evidence="1">
    <location>
        <begin position="85"/>
        <end position="95"/>
    </location>
</feature>
<keyword evidence="4" id="KW-1185">Reference proteome</keyword>
<feature type="transmembrane region" description="Helical" evidence="2">
    <location>
        <begin position="50"/>
        <end position="69"/>
    </location>
</feature>
<feature type="region of interest" description="Disordered" evidence="1">
    <location>
        <begin position="70"/>
        <end position="102"/>
    </location>
</feature>
<evidence type="ECO:0000313" key="3">
    <source>
        <dbReference type="EMBL" id="MDT0570502.1"/>
    </source>
</evidence>
<keyword evidence="2" id="KW-1133">Transmembrane helix</keyword>
<name>A0ABU2Z1P4_9ACTN</name>
<organism evidence="3 4">
    <name type="scientific">Streptomyces gottesmaniae</name>
    <dbReference type="NCBI Taxonomy" id="3075518"/>
    <lineage>
        <taxon>Bacteria</taxon>
        <taxon>Bacillati</taxon>
        <taxon>Actinomycetota</taxon>
        <taxon>Actinomycetes</taxon>
        <taxon>Kitasatosporales</taxon>
        <taxon>Streptomycetaceae</taxon>
        <taxon>Streptomyces</taxon>
    </lineage>
</organism>
<keyword evidence="2" id="KW-0812">Transmembrane</keyword>
<feature type="region of interest" description="Disordered" evidence="1">
    <location>
        <begin position="1"/>
        <end position="40"/>
    </location>
</feature>
<accession>A0ABU2Z1P4</accession>
<reference evidence="3" key="1">
    <citation type="submission" date="2024-05" db="EMBL/GenBank/DDBJ databases">
        <title>30 novel species of actinomycetes from the DSMZ collection.</title>
        <authorList>
            <person name="Nouioui I."/>
        </authorList>
    </citation>
    <scope>NUCLEOTIDE SEQUENCE</scope>
    <source>
        <strain evidence="3">DSM 3412</strain>
    </source>
</reference>
<feature type="compositionally biased region" description="Basic and acidic residues" evidence="1">
    <location>
        <begin position="9"/>
        <end position="30"/>
    </location>
</feature>
<dbReference type="Proteomes" id="UP001180737">
    <property type="component" value="Unassembled WGS sequence"/>
</dbReference>
<evidence type="ECO:0000256" key="1">
    <source>
        <dbReference type="SAM" id="MobiDB-lite"/>
    </source>
</evidence>
<dbReference type="EMBL" id="JAVRFJ010000022">
    <property type="protein sequence ID" value="MDT0570502.1"/>
    <property type="molecule type" value="Genomic_DNA"/>
</dbReference>
<gene>
    <name evidence="3" type="ORF">RM704_24055</name>
</gene>
<proteinExistence type="predicted"/>
<evidence type="ECO:0000313" key="4">
    <source>
        <dbReference type="Proteomes" id="UP001180737"/>
    </source>
</evidence>
<dbReference type="RefSeq" id="WP_033526726.1">
    <property type="nucleotide sequence ID" value="NZ_JAVRFJ010000022.1"/>
</dbReference>
<keyword evidence="2" id="KW-0472">Membrane</keyword>
<protein>
    <recommendedName>
        <fullName evidence="5">DUF3040 domain-containing protein</fullName>
    </recommendedName>
</protein>
<evidence type="ECO:0008006" key="5">
    <source>
        <dbReference type="Google" id="ProtNLM"/>
    </source>
</evidence>
<comment type="caution">
    <text evidence="3">The sequence shown here is derived from an EMBL/GenBank/DDBJ whole genome shotgun (WGS) entry which is preliminary data.</text>
</comment>